<feature type="domain" description="ZFYVE26-like TPR repeats" evidence="2">
    <location>
        <begin position="2402"/>
        <end position="2521"/>
    </location>
</feature>
<evidence type="ECO:0000259" key="2">
    <source>
        <dbReference type="Pfam" id="PF25569"/>
    </source>
</evidence>
<evidence type="ECO:0000256" key="1">
    <source>
        <dbReference type="SAM" id="MobiDB-lite"/>
    </source>
</evidence>
<dbReference type="PANTHER" id="PTHR35478:SF1">
    <property type="entry name" value="ZINC FINGER FYVE DOMAIN-CONTAINING PROTEIN 26"/>
    <property type="match status" value="1"/>
</dbReference>
<feature type="region of interest" description="Disordered" evidence="1">
    <location>
        <begin position="1747"/>
        <end position="1774"/>
    </location>
</feature>
<feature type="compositionally biased region" description="Polar residues" evidence="1">
    <location>
        <begin position="1173"/>
        <end position="1182"/>
    </location>
</feature>
<gene>
    <name evidence="3" type="ORF">OLC1_LOCUS5558</name>
</gene>
<feature type="region of interest" description="Disordered" evidence="1">
    <location>
        <begin position="2099"/>
        <end position="2125"/>
    </location>
</feature>
<sequence>MEDKEAELLCTLAANHLFLAQFEPLRAVLRSLRARNPELARSILQTIVAKGGRFDSILWTRHSCPSPSLLAFLSTLELLQFGDPVSHIWSFDEVGLKLRAEFLLYVQIVSYRVLENIKKNVESEGSGNASKNFDTPVEFLAKDERIRGLDADLGECLRVLDRISDVGLSRLRPDLLMAAVHGEDEEVSEVPAEVGEEEMMVLQGVILENGEIFDVLCLNIEKQMGSVVKEDSGMAITLRSEGKHREIEDKVLRLIQRCVQLAHLDAMKDCIEKNDLDGSISHLRYLHLHYGVEETEYRMVLQSLLRKVLLGKDSYGDNWFQLRDKLLSFYGEALSSSCIHLVQKIQVIQDELLVAEIELSKASETDGVHFPFHLLRKCTANMSSDTASNDNTVGHNIVSSACIRDMFHYARVSGLHVLECVMDASLTAVRAGQLQEAGHILSLFPRLQPLVAVMGWDLLSGRTSLRRELMQLLWTSKSQFLRLEEAPLYSNKSDEGSCVEQLCDLLCYQLDLASFVACVNSGQSWNLKMSLLLSGNDLKDRRDADAQEDPFVENFVLERLSSQSPLHVLFDVVPSIKFQDAIELISMQPITSSLAAWKRMQDIELMHMRYALESAVFALGTMENCTNVQATGSEIALAYLRDLKNHLDAIRNVPRKIMSVNIIISLLYMDDLSCNLVPLSVNGSEEGNVSTGDQEDSSILEMGNKMVVQFTAQLLDILRQNLPSSVSDPDDTLDNNISSGGKQALEWRISHAKHFIEDWDWRLSILQRLLPLSERQWRWKEALTILRAAPSKLLNLCMQRAKYDIGEEAVHRFSLPPEDKATLELAEWVDGSFERSSVEDAVSRAVDGTAAQELDFSSLRSQLGPLAAILLCIDVAASSAVFKSLSLKLLNQAQVMLSEIYPGGSPKNGSTYWDQIHEMAIVSVTKRVLKRFHELLDQDKYPTLQAIFTGEMILLISKEFQRQGHRERALVMLHQMIEDAHQGKRQFLSGKLHNLARAVADEETERDFVAGESPTPVKTRDFQSGPSVVLGLGLRTLKPSSSVLPAGENNILPNSYDVKETGKRILGPFTSKPTTYLSVFILHIAAIGDIVDGTDTTHDFNYFSVIYEWPKDLLTRLVFERGSTDAAGKVAEIMSADFVHEVISACVPPVYPPRSGHGWACIPVVPTFSKSYPESKMLSPTSRDAKPGSYSRASGTPGTPLYPLQLDILKHLVKLSPVRAVLASVFGSSILYRGGDPIVSNSLEDDSLKTPDADRLFLEFSLDHSERFPTLNRWIQMQTNLHRVSEFAVMSDETTSNPVKKTESKTAVKRYREHDSDTESEVDDFIAGKNISSAQPEQKDQTYRHPASQHDSPPWKTSEHDSTVFLSFDWENEAPYERAVERLIDEGKLMDALALSDRFLRSGASDRLLQLLIKLGEQTNPGAEQFQSFSSLRVWSSSWQYCLRMKDKHLAAKLALKYLHRWELDAALNVLTMCNCHLLDNDPLKAEVSQMRAALLRYNRILCADDRYSSWQEVETVCKEDPEGLALRLAEKGAVSPALEVAESASLSIELRRELQGRQLVKLLTADPLNGGGPAEASRFLSSLRDSDDALPVAMSAMQLLPDLRSKQLLVHFFLKRRDSNLSEAEVSRLNLWALGLRVLAALPISWQQKCSSLHEHPHLILEVLLMRKQLQSASLILIEFPSLRDNSVILAYAAKAITISISSPPRETRAAVSVPRAKQKTRIGTPTRSYITSSLSNFQKEARRAFSWTPRQSGEKTVPKDTPRKRKTSGLSQQERVAWEAMAGIQEERVAPYSSDGPERLPSVSIAEEWMLFGDPVKDEAVRSSFRYESAPDITLFKALLSLCSDESVSGKGALSLCINQMQTVLSSQQVPENASMETIGRAYYATETFVQGLLFAKGQLRKFSGGLDSMSNLERFKDADDTSSDAGSSSVGSQSTDELAEVLGQVEVWLGRAELLQSLLGSGIAASIDDIADRDSSSRLRDRLITEERYSMAVYTSKKCKIDAFPVWNAWGHALIRMEHYAQARVKFKQAFQLHKDDPESVVLDIINTIEGGAPVDVSSVRSMYEHLAKSAPAILDDSLSADSYLNVLYMPSTFPRSERSRRSQEAATDSLTENSELEDGPRSNLDSVRYLECVNYLQEYGRQHLLGFMFKHGHFKDACFLFFPPNSVPPPPQPSSLGTVNSSLSPQRPDALATDYGTIDDLCGLCIGYGAMPVLEEVIAARVPTSESQDASVNQHTAAALARICLYCETHKHFNFLYKFQVIKKDHVAAGLCCIQLYMNSSSQEEAVSHLEHAKMHFEEGLSARYKATDSTKVVTKGIRGKSASEKLSEEGLVKFSARVSIQVDVVKCFNAEGPQWKYSLFGNPNDPETFRRRCEIAEALAEKNFDLAFQVIYEFNLPAVDIYAGVAASLAERKKGGQLTEFFRNIKGTIEDDDWDQVLGAAINVYANRHKERPDRLIDMLTSSHRKVLACVVCGRLKSAFQIASKSGSVADVQYVAHQALHANALPVLDMCKQWLAQYM</sequence>
<feature type="compositionally biased region" description="Basic and acidic residues" evidence="1">
    <location>
        <begin position="1300"/>
        <end position="1317"/>
    </location>
</feature>
<feature type="region of interest" description="Disordered" evidence="1">
    <location>
        <begin position="1173"/>
        <end position="1196"/>
    </location>
</feature>
<evidence type="ECO:0000313" key="3">
    <source>
        <dbReference type="EMBL" id="CAI9094379.1"/>
    </source>
</evidence>
<organism evidence="3 4">
    <name type="scientific">Oldenlandia corymbosa var. corymbosa</name>
    <dbReference type="NCBI Taxonomy" id="529605"/>
    <lineage>
        <taxon>Eukaryota</taxon>
        <taxon>Viridiplantae</taxon>
        <taxon>Streptophyta</taxon>
        <taxon>Embryophyta</taxon>
        <taxon>Tracheophyta</taxon>
        <taxon>Spermatophyta</taxon>
        <taxon>Magnoliopsida</taxon>
        <taxon>eudicotyledons</taxon>
        <taxon>Gunneridae</taxon>
        <taxon>Pentapetalae</taxon>
        <taxon>asterids</taxon>
        <taxon>lamiids</taxon>
        <taxon>Gentianales</taxon>
        <taxon>Rubiaceae</taxon>
        <taxon>Rubioideae</taxon>
        <taxon>Spermacoceae</taxon>
        <taxon>Hedyotis-Oldenlandia complex</taxon>
        <taxon>Oldenlandia</taxon>
    </lineage>
</organism>
<feature type="compositionally biased region" description="Basic and acidic residues" evidence="1">
    <location>
        <begin position="1754"/>
        <end position="1763"/>
    </location>
</feature>
<accession>A0AAV1CFD2</accession>
<dbReference type="PANTHER" id="PTHR35478">
    <property type="entry name" value="ZINC FINGER FYVE DOMAIN PROTEIN"/>
    <property type="match status" value="1"/>
</dbReference>
<dbReference type="InterPro" id="IPR057946">
    <property type="entry name" value="TPR_ZFYVE26"/>
</dbReference>
<keyword evidence="4" id="KW-1185">Reference proteome</keyword>
<evidence type="ECO:0000313" key="4">
    <source>
        <dbReference type="Proteomes" id="UP001161247"/>
    </source>
</evidence>
<dbReference type="Proteomes" id="UP001161247">
    <property type="component" value="Chromosome 2"/>
</dbReference>
<reference evidence="3" key="1">
    <citation type="submission" date="2023-03" db="EMBL/GenBank/DDBJ databases">
        <authorList>
            <person name="Julca I."/>
        </authorList>
    </citation>
    <scope>NUCLEOTIDE SEQUENCE</scope>
</reference>
<feature type="region of interest" description="Disordered" evidence="1">
    <location>
        <begin position="1295"/>
        <end position="1359"/>
    </location>
</feature>
<name>A0AAV1CFD2_OLDCO</name>
<proteinExistence type="predicted"/>
<dbReference type="Pfam" id="PF25569">
    <property type="entry name" value="TPR_ZFYVE26"/>
    <property type="match status" value="1"/>
</dbReference>
<protein>
    <submittedName>
        <fullName evidence="3">OLC1v1030104C1</fullName>
    </submittedName>
</protein>
<feature type="compositionally biased region" description="Polar residues" evidence="1">
    <location>
        <begin position="2108"/>
        <end position="2117"/>
    </location>
</feature>
<dbReference type="EMBL" id="OX459119">
    <property type="protein sequence ID" value="CAI9094379.1"/>
    <property type="molecule type" value="Genomic_DNA"/>
</dbReference>